<evidence type="ECO:0000313" key="1">
    <source>
        <dbReference type="EMBL" id="RAL63391.1"/>
    </source>
</evidence>
<keyword evidence="2" id="KW-1185">Reference proteome</keyword>
<accession>A0A395ITC2</accession>
<sequence>MNGNVPGLCDGVISGTFAKAQTQSEVGSGLLDSLGGRALRERMQDAKSDRSHLVGSNGYQLQLKFWFVNDGGAYMKIIV</sequence>
<name>A0A395ITC2_9HELO</name>
<dbReference type="Proteomes" id="UP000249056">
    <property type="component" value="Unassembled WGS sequence"/>
</dbReference>
<dbReference type="AlphaFoldDB" id="A0A395ITC2"/>
<organism evidence="1 2">
    <name type="scientific">Monilinia fructigena</name>
    <dbReference type="NCBI Taxonomy" id="38457"/>
    <lineage>
        <taxon>Eukaryota</taxon>
        <taxon>Fungi</taxon>
        <taxon>Dikarya</taxon>
        <taxon>Ascomycota</taxon>
        <taxon>Pezizomycotina</taxon>
        <taxon>Leotiomycetes</taxon>
        <taxon>Helotiales</taxon>
        <taxon>Sclerotiniaceae</taxon>
        <taxon>Monilinia</taxon>
    </lineage>
</organism>
<evidence type="ECO:0000313" key="2">
    <source>
        <dbReference type="Proteomes" id="UP000249056"/>
    </source>
</evidence>
<protein>
    <submittedName>
        <fullName evidence="1">Uncharacterized protein</fullName>
    </submittedName>
</protein>
<gene>
    <name evidence="1" type="ORF">DID88_003815</name>
</gene>
<dbReference type="EMBL" id="QKRW01000019">
    <property type="protein sequence ID" value="RAL63391.1"/>
    <property type="molecule type" value="Genomic_DNA"/>
</dbReference>
<reference evidence="1 2" key="1">
    <citation type="submission" date="2018-06" db="EMBL/GenBank/DDBJ databases">
        <title>Genome Sequence of the Brown Rot Fungal Pathogen Monilinia fructigena.</title>
        <authorList>
            <person name="Landi L."/>
            <person name="De Miccolis Angelini R.M."/>
            <person name="Pollastro S."/>
            <person name="Abate D."/>
            <person name="Faretra F."/>
            <person name="Romanazzi G."/>
        </authorList>
    </citation>
    <scope>NUCLEOTIDE SEQUENCE [LARGE SCALE GENOMIC DNA]</scope>
    <source>
        <strain evidence="1 2">Mfrg269</strain>
    </source>
</reference>
<comment type="caution">
    <text evidence="1">The sequence shown here is derived from an EMBL/GenBank/DDBJ whole genome shotgun (WGS) entry which is preliminary data.</text>
</comment>
<proteinExistence type="predicted"/>